<dbReference type="OrthoDB" id="8559161at2"/>
<evidence type="ECO:0000256" key="3">
    <source>
        <dbReference type="ARBA" id="ARBA00022989"/>
    </source>
</evidence>
<comment type="similarity">
    <text evidence="5">Belongs to the 4-toluene sulfonate uptake permease (TSUP) (TC 2.A.102) family.</text>
</comment>
<dbReference type="Pfam" id="PF01925">
    <property type="entry name" value="TauE"/>
    <property type="match status" value="1"/>
</dbReference>
<feature type="transmembrane region" description="Helical" evidence="5">
    <location>
        <begin position="39"/>
        <end position="59"/>
    </location>
</feature>
<feature type="transmembrane region" description="Helical" evidence="5">
    <location>
        <begin position="6"/>
        <end position="32"/>
    </location>
</feature>
<protein>
    <recommendedName>
        <fullName evidence="5">Probable membrane transporter protein</fullName>
    </recommendedName>
</protein>
<dbReference type="InterPro" id="IPR051598">
    <property type="entry name" value="TSUP/Inactive_protease-like"/>
</dbReference>
<proteinExistence type="inferred from homology"/>
<dbReference type="RefSeq" id="WP_112745664.1">
    <property type="nucleotide sequence ID" value="NZ_QMFY01000001.1"/>
</dbReference>
<feature type="transmembrane region" description="Helical" evidence="5">
    <location>
        <begin position="150"/>
        <end position="175"/>
    </location>
</feature>
<keyword evidence="5" id="KW-1003">Cell membrane</keyword>
<evidence type="ECO:0000256" key="4">
    <source>
        <dbReference type="ARBA" id="ARBA00023136"/>
    </source>
</evidence>
<dbReference type="PANTHER" id="PTHR43701">
    <property type="entry name" value="MEMBRANE TRANSPORTER PROTEIN MJ0441-RELATED"/>
    <property type="match status" value="1"/>
</dbReference>
<gene>
    <name evidence="6" type="ORF">DQQ10_05015</name>
</gene>
<feature type="transmembrane region" description="Helical" evidence="5">
    <location>
        <begin position="71"/>
        <end position="90"/>
    </location>
</feature>
<feature type="transmembrane region" description="Helical" evidence="5">
    <location>
        <begin position="210"/>
        <end position="227"/>
    </location>
</feature>
<keyword evidence="3 5" id="KW-1133">Transmembrane helix</keyword>
<keyword evidence="4 5" id="KW-0472">Membrane</keyword>
<organism evidence="6 7">
    <name type="scientific">Pseudochryseolinea flava</name>
    <dbReference type="NCBI Taxonomy" id="2059302"/>
    <lineage>
        <taxon>Bacteria</taxon>
        <taxon>Pseudomonadati</taxon>
        <taxon>Bacteroidota</taxon>
        <taxon>Cytophagia</taxon>
        <taxon>Cytophagales</taxon>
        <taxon>Fulvivirgaceae</taxon>
        <taxon>Pseudochryseolinea</taxon>
    </lineage>
</organism>
<keyword evidence="7" id="KW-1185">Reference proteome</keyword>
<evidence type="ECO:0000313" key="6">
    <source>
        <dbReference type="EMBL" id="RAW03450.1"/>
    </source>
</evidence>
<evidence type="ECO:0000256" key="2">
    <source>
        <dbReference type="ARBA" id="ARBA00022692"/>
    </source>
</evidence>
<sequence length="261" mass="28361">MELIGYCAAMLIGLVLGLLGSGGSILSIPILVYLFQMDVVIASAYSLFIVGVTSFVGAIPKYKEHLVKVQTGFYFSIPSIISIFITRKWVVPAIPEIVFQIGEFIITKRILLLGLFAVLMIIASISMIRGRKREANEDQDPRVFLVALEGILIGFLSGLVGAGGGFLIIPALVILTGLPFKTAVGTSLLIIAINSLTGFSADMLNYDIDWQFLLTITTLAIIGILIGNRLSKKISQTKLRTAFGYFVCLVGCWILIKELLL</sequence>
<keyword evidence="2 5" id="KW-0812">Transmembrane</keyword>
<accession>A0A364Y927</accession>
<dbReference type="EMBL" id="QMFY01000001">
    <property type="protein sequence ID" value="RAW03450.1"/>
    <property type="molecule type" value="Genomic_DNA"/>
</dbReference>
<comment type="caution">
    <text evidence="6">The sequence shown here is derived from an EMBL/GenBank/DDBJ whole genome shotgun (WGS) entry which is preliminary data.</text>
</comment>
<evidence type="ECO:0000313" key="7">
    <source>
        <dbReference type="Proteomes" id="UP000251889"/>
    </source>
</evidence>
<dbReference type="PANTHER" id="PTHR43701:SF2">
    <property type="entry name" value="MEMBRANE TRANSPORTER PROTEIN YJNA-RELATED"/>
    <property type="match status" value="1"/>
</dbReference>
<dbReference type="AlphaFoldDB" id="A0A364Y927"/>
<dbReference type="InterPro" id="IPR002781">
    <property type="entry name" value="TM_pro_TauE-like"/>
</dbReference>
<reference evidence="6 7" key="1">
    <citation type="submission" date="2018-06" db="EMBL/GenBank/DDBJ databases">
        <title>Chryseolinea flavus sp. nov., a member of the phylum Bacteroidetes isolated from soil.</title>
        <authorList>
            <person name="Li Y."/>
            <person name="Wang J."/>
        </authorList>
    </citation>
    <scope>NUCLEOTIDE SEQUENCE [LARGE SCALE GENOMIC DNA]</scope>
    <source>
        <strain evidence="6 7">SDU1-6</strain>
    </source>
</reference>
<dbReference type="Proteomes" id="UP000251889">
    <property type="component" value="Unassembled WGS sequence"/>
</dbReference>
<comment type="subcellular location">
    <subcellularLocation>
        <location evidence="5">Cell membrane</location>
        <topology evidence="5">Multi-pass membrane protein</topology>
    </subcellularLocation>
    <subcellularLocation>
        <location evidence="1">Membrane</location>
        <topology evidence="1">Multi-pass membrane protein</topology>
    </subcellularLocation>
</comment>
<evidence type="ECO:0000256" key="1">
    <source>
        <dbReference type="ARBA" id="ARBA00004141"/>
    </source>
</evidence>
<feature type="transmembrane region" description="Helical" evidence="5">
    <location>
        <begin position="110"/>
        <end position="130"/>
    </location>
</feature>
<evidence type="ECO:0000256" key="5">
    <source>
        <dbReference type="RuleBase" id="RU363041"/>
    </source>
</evidence>
<feature type="transmembrane region" description="Helical" evidence="5">
    <location>
        <begin position="182"/>
        <end position="204"/>
    </location>
</feature>
<dbReference type="GO" id="GO:0005886">
    <property type="term" value="C:plasma membrane"/>
    <property type="evidence" value="ECO:0007669"/>
    <property type="project" value="UniProtKB-SubCell"/>
</dbReference>
<feature type="transmembrane region" description="Helical" evidence="5">
    <location>
        <begin position="239"/>
        <end position="256"/>
    </location>
</feature>
<name>A0A364Y927_9BACT</name>